<feature type="transmembrane region" description="Helical" evidence="1">
    <location>
        <begin position="99"/>
        <end position="123"/>
    </location>
</feature>
<gene>
    <name evidence="2" type="ORF">BN59_03556</name>
</gene>
<accession>A0A078L5M3</accession>
<keyword evidence="1" id="KW-0812">Transmembrane</keyword>
<dbReference type="RefSeq" id="WP_044012436.1">
    <property type="nucleotide sequence ID" value="NZ_CCVW01000004.1"/>
</dbReference>
<name>A0A078L5M3_9GAMM</name>
<protein>
    <submittedName>
        <fullName evidence="2">Uncharacterized protein</fullName>
    </submittedName>
</protein>
<evidence type="ECO:0000256" key="1">
    <source>
        <dbReference type="SAM" id="Phobius"/>
    </source>
</evidence>
<dbReference type="OrthoDB" id="5654176at2"/>
<organism evidence="2 3">
    <name type="scientific">Legionella massiliensis</name>
    <dbReference type="NCBI Taxonomy" id="1034943"/>
    <lineage>
        <taxon>Bacteria</taxon>
        <taxon>Pseudomonadati</taxon>
        <taxon>Pseudomonadota</taxon>
        <taxon>Gammaproteobacteria</taxon>
        <taxon>Legionellales</taxon>
        <taxon>Legionellaceae</taxon>
        <taxon>Legionella</taxon>
    </lineage>
</organism>
<reference evidence="2 3" key="1">
    <citation type="submission" date="2014-06" db="EMBL/GenBank/DDBJ databases">
        <authorList>
            <person name="Urmite Genomes Urmite Genomes"/>
        </authorList>
    </citation>
    <scope>NUCLEOTIDE SEQUENCE [LARGE SCALE GENOMIC DNA]</scope>
</reference>
<dbReference type="STRING" id="1034943.BN59_03556"/>
<evidence type="ECO:0000313" key="3">
    <source>
        <dbReference type="Proteomes" id="UP000044071"/>
    </source>
</evidence>
<keyword evidence="1" id="KW-0472">Membrane</keyword>
<feature type="transmembrane region" description="Helical" evidence="1">
    <location>
        <begin position="59"/>
        <end position="87"/>
    </location>
</feature>
<sequence length="217" mass="22676">MNNQCDATHLGENIIPGRRICWSAIFAGAFTGLGLGFLLQLYGIAIGLSAYSSSSSGGAVIAIGGFLGMLVGIIASMIAAGFVAGHLGRSCYSHCHDGVIYGFLTWSLALVLSAILLFPLTYYTSAYTKALSPTVEVTNTLPHSIAIKSDANSTQGTMKTYPNIKTTPTALTGSSWILFLLFFIGAISSCVGACWGASCKQECPAKSDKTPSSPTLR</sequence>
<evidence type="ECO:0000313" key="2">
    <source>
        <dbReference type="EMBL" id="CDZ79238.1"/>
    </source>
</evidence>
<dbReference type="eggNOG" id="ENOG502ZBIP">
    <property type="taxonomic scope" value="Bacteria"/>
</dbReference>
<dbReference type="Proteomes" id="UP000044071">
    <property type="component" value="Unassembled WGS sequence"/>
</dbReference>
<feature type="transmembrane region" description="Helical" evidence="1">
    <location>
        <begin position="176"/>
        <end position="197"/>
    </location>
</feature>
<dbReference type="AlphaFoldDB" id="A0A078L5M3"/>
<feature type="transmembrane region" description="Helical" evidence="1">
    <location>
        <begin position="20"/>
        <end position="39"/>
    </location>
</feature>
<proteinExistence type="predicted"/>
<dbReference type="EMBL" id="CCSB01000004">
    <property type="protein sequence ID" value="CDZ79238.1"/>
    <property type="molecule type" value="Genomic_DNA"/>
</dbReference>
<keyword evidence="1" id="KW-1133">Transmembrane helix</keyword>
<keyword evidence="3" id="KW-1185">Reference proteome</keyword>